<dbReference type="AlphaFoldDB" id="A0A109HMG0"/>
<comment type="caution">
    <text evidence="1">The sequence shown here is derived from an EMBL/GenBank/DDBJ whole genome shotgun (WGS) entry which is preliminary data.</text>
</comment>
<accession>A0A109HMG0</accession>
<evidence type="ECO:0000313" key="1">
    <source>
        <dbReference type="EMBL" id="KWV14394.1"/>
    </source>
</evidence>
<proteinExistence type="predicted"/>
<organism evidence="1 2">
    <name type="scientific">Xanthomonas campestris pv. translucens</name>
    <dbReference type="NCBI Taxonomy" id="343"/>
    <lineage>
        <taxon>Bacteria</taxon>
        <taxon>Pseudomonadati</taxon>
        <taxon>Pseudomonadota</taxon>
        <taxon>Gammaproteobacteria</taxon>
        <taxon>Lysobacterales</taxon>
        <taxon>Lysobacteraceae</taxon>
        <taxon>Xanthomonas</taxon>
        <taxon>Xanthomonas translucens group</taxon>
    </lineage>
</organism>
<dbReference type="Proteomes" id="UP000055854">
    <property type="component" value="Unassembled WGS sequence"/>
</dbReference>
<reference evidence="1 2" key="1">
    <citation type="submission" date="2015-11" db="EMBL/GenBank/DDBJ databases">
        <title>Long Read and Single Molecule DNA Sequencing Simplifies Genome Assembly and TAL Effector Gene Analysis of Xanthomonas translucens.</title>
        <authorList>
            <person name="Peng Z."/>
            <person name="Hu Y."/>
            <person name="Xie J."/>
            <person name="Potnis N."/>
            <person name="Akhunova A."/>
            <person name="Jones J."/>
            <person name="Liu Z."/>
            <person name="White F."/>
            <person name="Liu S."/>
        </authorList>
    </citation>
    <scope>NUCLEOTIDE SEQUENCE [LARGE SCALE GENOMIC DNA]</scope>
    <source>
        <strain evidence="1 2">B1</strain>
    </source>
</reference>
<dbReference type="EMBL" id="LNTA01000099">
    <property type="protein sequence ID" value="KWV14394.1"/>
    <property type="molecule type" value="Genomic_DNA"/>
</dbReference>
<protein>
    <submittedName>
        <fullName evidence="1">Uncharacterized protein</fullName>
    </submittedName>
</protein>
<name>A0A109HMG0_XANCT</name>
<gene>
    <name evidence="1" type="ORF">ATB53_13710</name>
</gene>
<sequence>MAAVVDVHALVVAHPDPAVTGAPYQVDLQLALFRLHARPQLQGVAVEPALPDARVVQRGPDLAVFPDQQLADPRLRRLAVQLQPDRSPGAAAQPEHADRAGQPQAAVAALLDVRVFADGQRLHPLRHVVRLWPQQVKAIGSEDPYPVGGIQEQSPDRDAQPRVAAQQPALVVVMAQLAQRAEAPQRSVRRVVQAQDLRTGIAQPGLEAFVGAALAVDPGFVAEQQCAFAVA</sequence>
<evidence type="ECO:0000313" key="2">
    <source>
        <dbReference type="Proteomes" id="UP000055854"/>
    </source>
</evidence>